<protein>
    <submittedName>
        <fullName evidence="1">P-loop NTPase fold protein</fullName>
    </submittedName>
</protein>
<accession>A0ACC7LM32</accession>
<name>A0ACC7LM32_9FLAO</name>
<organism evidence="1 2">
    <name type="scientific">Meishania litoralis</name>
    <dbReference type="NCBI Taxonomy" id="3434685"/>
    <lineage>
        <taxon>Bacteria</taxon>
        <taxon>Pseudomonadati</taxon>
        <taxon>Bacteroidota</taxon>
        <taxon>Flavobacteriia</taxon>
        <taxon>Flavobacteriales</taxon>
        <taxon>Flavobacteriaceae</taxon>
        <taxon>Meishania</taxon>
    </lineage>
</organism>
<dbReference type="Proteomes" id="UP001595191">
    <property type="component" value="Unassembled WGS sequence"/>
</dbReference>
<sequence length="1002" mass="118801">MSYLLDNELSEDRFGIHTNISKTLNDIITDEKLDLSDGSFTIGLFGKWGSGKSLILRHLFKNFLKKNEDVCYVYIDVWKYVNTSLYRSILFDIEKEIRNSSNLRVSTSFSDGYKYDGQSLTDILDRNITIEEDYDKKQKKWYRKVGDFLLKYWYLLLIFIVIVVLKNISWTEDITWLREILKSFYTIFIFMGGLKIFEDVFKEIGKGFQKETSVRVVSNPPTFSQDQFENIFKDIVNQCVREMDKNGSPSKMVIVFDNIDRCESKVSYQTLTGLRTFMEHKNCVYIIPCDDKEIMNHLYRGKKGLKLDFMDKVFQTYMRIPVLEEFDRDDFIEDLLKESIVPIEKKDFDIVKSILYRGYRGQTPRQIKRFINDYITYYRLSKNIDSKEEFLLKDLRVFTFFIVTKQVFTEAEGLFVQYPDFFRSYQDKAHPLYEELKKVLDRSSSNGSMTVESVERFRLFVNSFGERLNLKKVQEPMNFVFLKKEVRFDIYRLRDKLINQEAIEVTKETPRIVQIILKNFKSKEEKVYLEDSIDYLVVHILEEDKRNDTLLEEIFKIIWEYRNDVPSSYLVGNSELLHSKLDLLQSPKLRTSHIEILPHILSEKHNQKAQKIFDTLLPLLSKSDLNYVLRIKGEFDLESVGEIFPIPYLRKSSIKNLNEIIPMEYIEKVFNESNFNEDEVDISNLVPVFITDSDKMDLKSSKKLTQLLSPKIQQLNGQRRFSPHDKHVVYLLSKILSSDNYSKDFYNQLFLRINYYSGQSFQQEGKDYFLQGLRLLKDEGHQNNLSSWFSSSRYFVNENTFKQFLKSLSKDDIEYLLIRKTKDKFLGLIKQFKLTLPFLSKFDFFLLENYYSYLTSGNISMSFHIIERIDRLNDERLNQLREQLISDILSMDIEETKRYVSKITSFLNSPVRKMEFLVSVIESYLPDIYNNIDLISKNLERLEKLKGDMGSVDKSRLTRITKGWIKETKDIKNITKVKNRFSYVLHPRKPSRKIKKTAADKM</sequence>
<evidence type="ECO:0000313" key="2">
    <source>
        <dbReference type="Proteomes" id="UP001595191"/>
    </source>
</evidence>
<evidence type="ECO:0000313" key="1">
    <source>
        <dbReference type="EMBL" id="MFH6604583.1"/>
    </source>
</evidence>
<gene>
    <name evidence="1" type="ORF">ACEZ3G_13930</name>
</gene>
<dbReference type="EMBL" id="JBHFPV010000004">
    <property type="protein sequence ID" value="MFH6604583.1"/>
    <property type="molecule type" value="Genomic_DNA"/>
</dbReference>
<comment type="caution">
    <text evidence="1">The sequence shown here is derived from an EMBL/GenBank/DDBJ whole genome shotgun (WGS) entry which is preliminary data.</text>
</comment>
<keyword evidence="2" id="KW-1185">Reference proteome</keyword>
<proteinExistence type="predicted"/>
<reference evidence="1" key="1">
    <citation type="submission" date="2024-09" db="EMBL/GenBank/DDBJ databases">
        <authorList>
            <person name="Liu J."/>
        </authorList>
    </citation>
    <scope>NUCLEOTIDE SEQUENCE</scope>
    <source>
        <strain evidence="1">NBU2967</strain>
    </source>
</reference>